<organism evidence="1 2">
    <name type="scientific">Salmonella enterica subsp. enterica serovar Rough O:d:1,7</name>
    <dbReference type="NCBI Taxonomy" id="1974323"/>
    <lineage>
        <taxon>Bacteria</taxon>
        <taxon>Pseudomonadati</taxon>
        <taxon>Pseudomonadota</taxon>
        <taxon>Gammaproteobacteria</taxon>
        <taxon>Enterobacterales</taxon>
        <taxon>Enterobacteriaceae</taxon>
        <taxon>Salmonella</taxon>
    </lineage>
</organism>
<dbReference type="Proteomes" id="UP000868515">
    <property type="component" value="Unassembled WGS sequence"/>
</dbReference>
<dbReference type="AlphaFoldDB" id="A0A974KB92"/>
<sequence>MLSYEAVRKDLMFIKLLRNHYTLFNSVDVLSAFDSSFWNEVRSKTQPQWNDFVNNEIERLINHDLRNPYIQGLRQIADDMLIDKAYFKRFSGTPRIAWFTLLYMCKNCLIESNNFLEEISKNTMSVEDASALIDKMSSSHDLKEMNANTSIESKSDQSLFLHTEEIVPGNGPKLNIPDDSHTYCNCTTPSFKKINTSPVTHTELIDEIMRHIDETPIPLKRKISYLNRLKKQWAKSYNNHLNDFDCIDVKNEEQVIYLWNYLKRKNLIPPFLEPIDTEMRYNMLISCLDNWSPLISETKNKLIKDMFHAWSGHKSQEKSSENKKISLNPNNFRQILSP</sequence>
<protein>
    <submittedName>
        <fullName evidence="1">Uncharacterized protein</fullName>
    </submittedName>
</protein>
<evidence type="ECO:0000313" key="2">
    <source>
        <dbReference type="Proteomes" id="UP000868515"/>
    </source>
</evidence>
<accession>A0A974KB92</accession>
<gene>
    <name evidence="1" type="ORF">R537_28925</name>
</gene>
<evidence type="ECO:0000313" key="1">
    <source>
        <dbReference type="EMBL" id="OSD59520.1"/>
    </source>
</evidence>
<dbReference type="EMBL" id="NBPI01000051">
    <property type="protein sequence ID" value="OSD59520.1"/>
    <property type="molecule type" value="Genomic_DNA"/>
</dbReference>
<reference evidence="1 2" key="1">
    <citation type="submission" date="2017-03" db="EMBL/GenBank/DDBJ databases">
        <title>Salmonella serotype comparative study.</title>
        <authorList>
            <person name="Liao J."/>
        </authorList>
    </citation>
    <scope>NUCLEOTIDE SEQUENCE [LARGE SCALE GENOMIC DNA]</scope>
    <source>
        <strain evidence="1 2">NY_FSL S10-1448</strain>
    </source>
</reference>
<name>A0A974KB92_SALET</name>
<comment type="caution">
    <text evidence="1">The sequence shown here is derived from an EMBL/GenBank/DDBJ whole genome shotgun (WGS) entry which is preliminary data.</text>
</comment>
<proteinExistence type="predicted"/>